<protein>
    <submittedName>
        <fullName evidence="2">Uncharacterized protein</fullName>
    </submittedName>
</protein>
<feature type="compositionally biased region" description="Basic residues" evidence="1">
    <location>
        <begin position="81"/>
        <end position="93"/>
    </location>
</feature>
<reference evidence="2" key="1">
    <citation type="submission" date="2019-10" db="EMBL/GenBank/DDBJ databases">
        <authorList>
            <consortium name="DOE Joint Genome Institute"/>
            <person name="Kuo A."/>
            <person name="Miyauchi S."/>
            <person name="Kiss E."/>
            <person name="Drula E."/>
            <person name="Kohler A."/>
            <person name="Sanchez-Garcia M."/>
            <person name="Andreopoulos B."/>
            <person name="Barry K.W."/>
            <person name="Bonito G."/>
            <person name="Buee M."/>
            <person name="Carver A."/>
            <person name="Chen C."/>
            <person name="Cichocki N."/>
            <person name="Clum A."/>
            <person name="Culley D."/>
            <person name="Crous P.W."/>
            <person name="Fauchery L."/>
            <person name="Girlanda M."/>
            <person name="Hayes R."/>
            <person name="Keri Z."/>
            <person name="LaButti K."/>
            <person name="Lipzen A."/>
            <person name="Lombard V."/>
            <person name="Magnuson J."/>
            <person name="Maillard F."/>
            <person name="Morin E."/>
            <person name="Murat C."/>
            <person name="Nolan M."/>
            <person name="Ohm R."/>
            <person name="Pangilinan J."/>
            <person name="Pereira M."/>
            <person name="Perotto S."/>
            <person name="Peter M."/>
            <person name="Riley R."/>
            <person name="Sitrit Y."/>
            <person name="Stielow B."/>
            <person name="Szollosi G."/>
            <person name="Zifcakova L."/>
            <person name="Stursova M."/>
            <person name="Spatafora J.W."/>
            <person name="Tedersoo L."/>
            <person name="Vaario L.-M."/>
            <person name="Yamada A."/>
            <person name="Yan M."/>
            <person name="Wang P."/>
            <person name="Xu J."/>
            <person name="Bruns T."/>
            <person name="Baldrian P."/>
            <person name="Vilgalys R."/>
            <person name="Henrissat B."/>
            <person name="Grigoriev I.V."/>
            <person name="Hibbett D."/>
            <person name="Nagy L.G."/>
            <person name="Martin F.M."/>
        </authorList>
    </citation>
    <scope>NUCLEOTIDE SEQUENCE</scope>
    <source>
        <strain evidence="2">Prilba</strain>
    </source>
</reference>
<proteinExistence type="predicted"/>
<feature type="compositionally biased region" description="Polar residues" evidence="1">
    <location>
        <begin position="94"/>
        <end position="113"/>
    </location>
</feature>
<dbReference type="Proteomes" id="UP000759537">
    <property type="component" value="Unassembled WGS sequence"/>
</dbReference>
<dbReference type="AlphaFoldDB" id="A0A9P5JUA9"/>
<evidence type="ECO:0000256" key="1">
    <source>
        <dbReference type="SAM" id="MobiDB-lite"/>
    </source>
</evidence>
<gene>
    <name evidence="2" type="ORF">DFH94DRAFT_686572</name>
</gene>
<evidence type="ECO:0000313" key="2">
    <source>
        <dbReference type="EMBL" id="KAF8464746.1"/>
    </source>
</evidence>
<feature type="region of interest" description="Disordered" evidence="1">
    <location>
        <begin position="35"/>
        <end position="130"/>
    </location>
</feature>
<organism evidence="2 3">
    <name type="scientific">Russula ochroleuca</name>
    <dbReference type="NCBI Taxonomy" id="152965"/>
    <lineage>
        <taxon>Eukaryota</taxon>
        <taxon>Fungi</taxon>
        <taxon>Dikarya</taxon>
        <taxon>Basidiomycota</taxon>
        <taxon>Agaricomycotina</taxon>
        <taxon>Agaricomycetes</taxon>
        <taxon>Russulales</taxon>
        <taxon>Russulaceae</taxon>
        <taxon>Russula</taxon>
    </lineage>
</organism>
<reference evidence="2" key="2">
    <citation type="journal article" date="2020" name="Nat. Commun.">
        <title>Large-scale genome sequencing of mycorrhizal fungi provides insights into the early evolution of symbiotic traits.</title>
        <authorList>
            <person name="Miyauchi S."/>
            <person name="Kiss E."/>
            <person name="Kuo A."/>
            <person name="Drula E."/>
            <person name="Kohler A."/>
            <person name="Sanchez-Garcia M."/>
            <person name="Morin E."/>
            <person name="Andreopoulos B."/>
            <person name="Barry K.W."/>
            <person name="Bonito G."/>
            <person name="Buee M."/>
            <person name="Carver A."/>
            <person name="Chen C."/>
            <person name="Cichocki N."/>
            <person name="Clum A."/>
            <person name="Culley D."/>
            <person name="Crous P.W."/>
            <person name="Fauchery L."/>
            <person name="Girlanda M."/>
            <person name="Hayes R.D."/>
            <person name="Keri Z."/>
            <person name="LaButti K."/>
            <person name="Lipzen A."/>
            <person name="Lombard V."/>
            <person name="Magnuson J."/>
            <person name="Maillard F."/>
            <person name="Murat C."/>
            <person name="Nolan M."/>
            <person name="Ohm R.A."/>
            <person name="Pangilinan J."/>
            <person name="Pereira M.F."/>
            <person name="Perotto S."/>
            <person name="Peter M."/>
            <person name="Pfister S."/>
            <person name="Riley R."/>
            <person name="Sitrit Y."/>
            <person name="Stielow J.B."/>
            <person name="Szollosi G."/>
            <person name="Zifcakova L."/>
            <person name="Stursova M."/>
            <person name="Spatafora J.W."/>
            <person name="Tedersoo L."/>
            <person name="Vaario L.M."/>
            <person name="Yamada A."/>
            <person name="Yan M."/>
            <person name="Wang P."/>
            <person name="Xu J."/>
            <person name="Bruns T."/>
            <person name="Baldrian P."/>
            <person name="Vilgalys R."/>
            <person name="Dunand C."/>
            <person name="Henrissat B."/>
            <person name="Grigoriev I.V."/>
            <person name="Hibbett D."/>
            <person name="Nagy L.G."/>
            <person name="Martin F.M."/>
        </authorList>
    </citation>
    <scope>NUCLEOTIDE SEQUENCE</scope>
    <source>
        <strain evidence="2">Prilba</strain>
    </source>
</reference>
<comment type="caution">
    <text evidence="2">The sequence shown here is derived from an EMBL/GenBank/DDBJ whole genome shotgun (WGS) entry which is preliminary data.</text>
</comment>
<dbReference type="EMBL" id="WHVB01000054">
    <property type="protein sequence ID" value="KAF8464746.1"/>
    <property type="molecule type" value="Genomic_DNA"/>
</dbReference>
<evidence type="ECO:0000313" key="3">
    <source>
        <dbReference type="Proteomes" id="UP000759537"/>
    </source>
</evidence>
<sequence length="172" mass="18880">MAQRTGTHDGTKDGALAQQFNPRFHLCRPAVGAPHRVAVTEPETSKAEKNTGNNVETFETKPHRLPTRTARGPIGQGTGRGRPHKSSGGKRHGSQSASPTASERAKSTSTETSKAGDDEEQSRQSAPDIRIRKVQTFKRNSKLKMHSKLKMQQPLDVFVNNLMVLAPALFFR</sequence>
<accession>A0A9P5JUA9</accession>
<name>A0A9P5JUA9_9AGAM</name>
<keyword evidence="3" id="KW-1185">Reference proteome</keyword>